<dbReference type="GO" id="GO:0003723">
    <property type="term" value="F:RNA binding"/>
    <property type="evidence" value="ECO:0007669"/>
    <property type="project" value="UniProtKB-KW"/>
</dbReference>
<dbReference type="InterPro" id="IPR027417">
    <property type="entry name" value="P-loop_NTPase"/>
</dbReference>
<dbReference type="SUPFAM" id="SSF52540">
    <property type="entry name" value="P-loop containing nucleoside triphosphate hydrolases"/>
    <property type="match status" value="1"/>
</dbReference>
<keyword evidence="2" id="KW-0547">Nucleotide-binding</keyword>
<dbReference type="InterPro" id="IPR001650">
    <property type="entry name" value="Helicase_C-like"/>
</dbReference>
<dbReference type="Pfam" id="PF00271">
    <property type="entry name" value="Helicase_C"/>
    <property type="match status" value="1"/>
</dbReference>
<dbReference type="PROSITE" id="PS51195">
    <property type="entry name" value="Q_MOTIF"/>
    <property type="match status" value="1"/>
</dbReference>
<dbReference type="Proteomes" id="UP000002497">
    <property type="component" value="Unassembled WGS sequence"/>
</dbReference>
<dbReference type="Pfam" id="PF00270">
    <property type="entry name" value="DEAD"/>
    <property type="match status" value="1"/>
</dbReference>
<dbReference type="OrthoDB" id="10256233at2759"/>
<dbReference type="GO" id="GO:0005524">
    <property type="term" value="F:ATP binding"/>
    <property type="evidence" value="ECO:0007669"/>
    <property type="project" value="UniProtKB-KW"/>
</dbReference>
<reference evidence="10" key="2">
    <citation type="submission" date="2010-03" db="EMBL/GenBank/DDBJ databases">
        <title>The genome sequence of Coccidioides posadasii strain Silveira.</title>
        <authorList>
            <consortium name="The Broad Institute Genome Sequencing Center for Infectious Disease"/>
            <person name="Neafsey D."/>
            <person name="Orbach M."/>
            <person name="Henn M.R."/>
            <person name="Cole G.T."/>
            <person name="Galgiani J."/>
            <person name="Gardner M.J."/>
            <person name="Kirkland T.N."/>
            <person name="Taylor J.W."/>
            <person name="Young S.K."/>
            <person name="Zeng Q."/>
            <person name="Koehrsen M."/>
            <person name="Alvarado L."/>
            <person name="Berlin A."/>
            <person name="Borenstein D."/>
            <person name="Chapman S.B."/>
            <person name="Chen Z."/>
            <person name="Engels R."/>
            <person name="Freedman E."/>
            <person name="Gellesch M."/>
            <person name="Goldberg J."/>
            <person name="Griggs A."/>
            <person name="Gujja S."/>
            <person name="Heilman E."/>
            <person name="Heiman D."/>
            <person name="Howarth C."/>
            <person name="Jen D."/>
            <person name="Larson L."/>
            <person name="Mehta T."/>
            <person name="Neiman D."/>
            <person name="Park D."/>
            <person name="Pearson M."/>
            <person name="Richards J."/>
            <person name="Roberts A."/>
            <person name="Saif S."/>
            <person name="Shea T."/>
            <person name="Shenoy N."/>
            <person name="Sisk P."/>
            <person name="Stolte C."/>
            <person name="Sykes S."/>
            <person name="Walk T."/>
            <person name="White J."/>
            <person name="Yandava C."/>
            <person name="Haas B."/>
            <person name="Nusbaum C."/>
            <person name="Birren B."/>
        </authorList>
    </citation>
    <scope>NUCLEOTIDE SEQUENCE [LARGE SCALE GENOMIC DNA]</scope>
    <source>
        <strain evidence="10">RMSCC 757 / Silveira</strain>
    </source>
</reference>
<feature type="compositionally biased region" description="Basic and acidic residues" evidence="8">
    <location>
        <begin position="171"/>
        <end position="199"/>
    </location>
</feature>
<dbReference type="InterPro" id="IPR014014">
    <property type="entry name" value="RNA_helicase_DEAD_Q_motif"/>
</dbReference>
<keyword evidence="6" id="KW-0694">RNA-binding</keyword>
<dbReference type="PROSITE" id="PS51194">
    <property type="entry name" value="HELICASE_CTER"/>
    <property type="match status" value="1"/>
</dbReference>
<feature type="region of interest" description="Disordered" evidence="8">
    <location>
        <begin position="119"/>
        <end position="199"/>
    </location>
</feature>
<dbReference type="HOGENOM" id="CLU_003041_18_0_1"/>
<dbReference type="PANTHER" id="PTHR47960">
    <property type="entry name" value="DEAD-BOX ATP-DEPENDENT RNA HELICASE 50"/>
    <property type="match status" value="1"/>
</dbReference>
<dbReference type="Gene3D" id="3.40.50.300">
    <property type="entry name" value="P-loop containing nucleotide triphosphate hydrolases"/>
    <property type="match status" value="2"/>
</dbReference>
<evidence type="ECO:0000256" key="5">
    <source>
        <dbReference type="ARBA" id="ARBA00022840"/>
    </source>
</evidence>
<evidence type="ECO:0000313" key="9">
    <source>
        <dbReference type="EMBL" id="EFW15627.1"/>
    </source>
</evidence>
<dbReference type="SMART" id="SM00487">
    <property type="entry name" value="DEXDc"/>
    <property type="match status" value="1"/>
</dbReference>
<keyword evidence="4 9" id="KW-0347">Helicase</keyword>
<evidence type="ECO:0000256" key="3">
    <source>
        <dbReference type="ARBA" id="ARBA00022801"/>
    </source>
</evidence>
<gene>
    <name evidence="9" type="ORF">CPSG_08064</name>
</gene>
<name>E9DDA2_COCPS</name>
<dbReference type="EC" id="3.6.4.13" evidence="1"/>
<dbReference type="SMART" id="SM00490">
    <property type="entry name" value="HELICc"/>
    <property type="match status" value="1"/>
</dbReference>
<keyword evidence="10" id="KW-1185">Reference proteome</keyword>
<dbReference type="GO" id="GO:0016787">
    <property type="term" value="F:hydrolase activity"/>
    <property type="evidence" value="ECO:0007669"/>
    <property type="project" value="UniProtKB-KW"/>
</dbReference>
<dbReference type="PROSITE" id="PS51192">
    <property type="entry name" value="HELICASE_ATP_BIND_1"/>
    <property type="match status" value="1"/>
</dbReference>
<dbReference type="EMBL" id="GL636500">
    <property type="protein sequence ID" value="EFW15627.1"/>
    <property type="molecule type" value="Genomic_DNA"/>
</dbReference>
<keyword evidence="5" id="KW-0067">ATP-binding</keyword>
<proteinExistence type="predicted"/>
<comment type="catalytic activity">
    <reaction evidence="7">
        <text>ATP + H2O = ADP + phosphate + H(+)</text>
        <dbReference type="Rhea" id="RHEA:13065"/>
        <dbReference type="ChEBI" id="CHEBI:15377"/>
        <dbReference type="ChEBI" id="CHEBI:15378"/>
        <dbReference type="ChEBI" id="CHEBI:30616"/>
        <dbReference type="ChEBI" id="CHEBI:43474"/>
        <dbReference type="ChEBI" id="CHEBI:456216"/>
        <dbReference type="EC" id="3.6.4.13"/>
    </reaction>
</comment>
<dbReference type="VEuPathDB" id="FungiDB:CPSG_08064"/>
<feature type="compositionally biased region" description="Basic and acidic residues" evidence="8">
    <location>
        <begin position="321"/>
        <end position="343"/>
    </location>
</feature>
<evidence type="ECO:0000313" key="10">
    <source>
        <dbReference type="Proteomes" id="UP000002497"/>
    </source>
</evidence>
<dbReference type="STRING" id="443226.E9DDA2"/>
<evidence type="ECO:0000256" key="7">
    <source>
        <dbReference type="ARBA" id="ARBA00047984"/>
    </source>
</evidence>
<reference evidence="10" key="1">
    <citation type="journal article" date="2010" name="Genome Res.">
        <title>Population genomic sequencing of Coccidioides fungi reveals recent hybridization and transposon control.</title>
        <authorList>
            <person name="Neafsey D.E."/>
            <person name="Barker B.M."/>
            <person name="Sharpton T.J."/>
            <person name="Stajich J.E."/>
            <person name="Park D.J."/>
            <person name="Whiston E."/>
            <person name="Hung C.-Y."/>
            <person name="McMahan C."/>
            <person name="White J."/>
            <person name="Sykes S."/>
            <person name="Heiman D."/>
            <person name="Young S."/>
            <person name="Zeng Q."/>
            <person name="Abouelleil A."/>
            <person name="Aftuck L."/>
            <person name="Bessette D."/>
            <person name="Brown A."/>
            <person name="FitzGerald M."/>
            <person name="Lui A."/>
            <person name="Macdonald J.P."/>
            <person name="Priest M."/>
            <person name="Orbach M.J."/>
            <person name="Galgiani J.N."/>
            <person name="Kirkland T.N."/>
            <person name="Cole G.T."/>
            <person name="Birren B.W."/>
            <person name="Henn M.R."/>
            <person name="Taylor J.W."/>
            <person name="Rounsley S.D."/>
        </authorList>
    </citation>
    <scope>NUCLEOTIDE SEQUENCE [LARGE SCALE GENOMIC DNA]</scope>
    <source>
        <strain evidence="10">RMSCC 757 / Silveira</strain>
    </source>
</reference>
<dbReference type="VEuPathDB" id="FungiDB:D8B26_002278"/>
<sequence>MSQLFQSRPPPSSPVNVDIGILAVWMLLVGTATPPTFELPRSLGVKIFKASSPSSTQPQNLPSTRRFQTACCQHTMTSFSHLSRLRMSAFLPHVCLQCRLKTVSSLPAQSSASSLLQAVRHASSARPRRRTPSRMALSPNVAQSTVKYGEKRKSVRHQNGPFGGMNQRRANLRDRQRPRSQAELKRTSFKKDKDDSEKKQPELFKALKMQTALSSVSYGRRTSIKSKISNITSFDQFDLLPSVRQSVYDSALPGLEYVTPTPIQRLAIPAILRQGSATPRPEEGQEDMPRFDQYLLAAETGSGKTLAYLLPVVDAIKRTEAKDKEEEERMAKEELKKEQEQAGEKNQNLFELESPGEEEEEPINAPKSVVKPKAIILVPTSELVEQIGRIVKQLAHTVKYRSALLASNYTPRKIRRTLFNPNGLDILVTTPYLVASIAEANPYIFSRVTHLVVDEADSLFDKSFSPKTNTIIDRTAPTLKQLILCSATIPRSLDNRLRERFPQIRRLVTPNLHAIPRRVQLGVVDIDKEPYRGRRHLACADAIWSIGRSGNPYDADVGYQVTGQKEPKSIIVFVNERETAAEVAEFLVTKGINAVSLTRDTSEKRQAQILAEFTTEKNPPQPEDYKMLKGNRSDDDSVPFVNVRPGNERSNRLSNTKVLVVTDLGSRGIDTVAVKTVILYDVPHSTIDFIHRLGRLGRMGRRGRGIVLVGKKDRKDVVREVREAMYRGQALI</sequence>
<dbReference type="InterPro" id="IPR014001">
    <property type="entry name" value="Helicase_ATP-bd"/>
</dbReference>
<evidence type="ECO:0000256" key="8">
    <source>
        <dbReference type="SAM" id="MobiDB-lite"/>
    </source>
</evidence>
<keyword evidence="3" id="KW-0378">Hydrolase</keyword>
<evidence type="ECO:0000256" key="6">
    <source>
        <dbReference type="ARBA" id="ARBA00022884"/>
    </source>
</evidence>
<organism evidence="10">
    <name type="scientific">Coccidioides posadasii (strain RMSCC 757 / Silveira)</name>
    <name type="common">Valley fever fungus</name>
    <dbReference type="NCBI Taxonomy" id="443226"/>
    <lineage>
        <taxon>Eukaryota</taxon>
        <taxon>Fungi</taxon>
        <taxon>Dikarya</taxon>
        <taxon>Ascomycota</taxon>
        <taxon>Pezizomycotina</taxon>
        <taxon>Eurotiomycetes</taxon>
        <taxon>Eurotiomycetidae</taxon>
        <taxon>Onygenales</taxon>
        <taxon>Onygenaceae</taxon>
        <taxon>Coccidioides</taxon>
    </lineage>
</organism>
<evidence type="ECO:0000256" key="2">
    <source>
        <dbReference type="ARBA" id="ARBA00022741"/>
    </source>
</evidence>
<dbReference type="AlphaFoldDB" id="E9DDA2"/>
<dbReference type="GO" id="GO:0003724">
    <property type="term" value="F:RNA helicase activity"/>
    <property type="evidence" value="ECO:0007669"/>
    <property type="project" value="UniProtKB-EC"/>
</dbReference>
<feature type="region of interest" description="Disordered" evidence="8">
    <location>
        <begin position="321"/>
        <end position="364"/>
    </location>
</feature>
<dbReference type="eggNOG" id="KOG0335">
    <property type="taxonomic scope" value="Eukaryota"/>
</dbReference>
<dbReference type="OMA" id="HSTIDFI"/>
<accession>E9DDA2</accession>
<evidence type="ECO:0000256" key="4">
    <source>
        <dbReference type="ARBA" id="ARBA00022806"/>
    </source>
</evidence>
<dbReference type="InterPro" id="IPR011545">
    <property type="entry name" value="DEAD/DEAH_box_helicase_dom"/>
</dbReference>
<evidence type="ECO:0000256" key="1">
    <source>
        <dbReference type="ARBA" id="ARBA00012552"/>
    </source>
</evidence>
<protein>
    <recommendedName>
        <fullName evidence="1">RNA helicase</fullName>
        <ecNumber evidence="1">3.6.4.13</ecNumber>
    </recommendedName>
</protein>